<dbReference type="InterPro" id="IPR039448">
    <property type="entry name" value="Beta_helix"/>
</dbReference>
<dbReference type="SUPFAM" id="SSF51126">
    <property type="entry name" value="Pectin lyase-like"/>
    <property type="match status" value="1"/>
</dbReference>
<dbReference type="InterPro" id="IPR006626">
    <property type="entry name" value="PbH1"/>
</dbReference>
<sequence>MKYTAVLLCILLASTFGIVIWNMYLPVSSNRNAEFIDYLRYSAEKAYNGNEFLKNNLTPIATQLGLGPATVPPNVGPRILYDPSMPSTVTLTFYVQYGNQGNLLSLLDLLHDYNVNKAVFFIEERFQKEHDFVVKRIQDQGYVIKTWDDLSGYKAPGYHPTVYRGVPLVENEILGQTGKDRDAMEFIRVALRHSDSSVIAFSPKIMSHKIVLEDVLKQGGKGIVFSDQPARPQADSQVPPFVLISDGNNSVTRVNDGKWTLDLLAQKYPSAVSYNAQESAYLVTRPIIMGNKTTLEINGDRVLLLSSSERNPNPSYLEIRGNAAIVNSTVTSWDPVRGKPEIDPYIPRPYIVVRGGHMDVLNSTITHLGYSLGGLKDTRYAHAALEYYNTKDFVIASSTIAFNYYGFYSEDSSDFKIVNNEIYGQTRYGLDPHTRSVNFVIDSNYVHDNGNQGIICSLWCENVTITNNIVEYNVEGIGLHWLTNSSLIKDNVVRYNEKYGVFIQKESYDNTIEGNTIVGNKYGVGILEGSSRNTIANNVVADNVLERFRIDADSTGNTVRDNRYSVPAG</sequence>
<keyword evidence="3" id="KW-1185">Reference proteome</keyword>
<dbReference type="EMBL" id="CP007536">
    <property type="protein sequence ID" value="AIC15271.1"/>
    <property type="molecule type" value="Genomic_DNA"/>
</dbReference>
<dbReference type="HOGENOM" id="CLU_474599_0_0_2"/>
<name>A0A060HNX8_9ARCH</name>
<dbReference type="Proteomes" id="UP000027093">
    <property type="component" value="Chromosome"/>
</dbReference>
<gene>
    <name evidence="2" type="ORF">NVIE_010460</name>
</gene>
<evidence type="ECO:0000313" key="3">
    <source>
        <dbReference type="Proteomes" id="UP000027093"/>
    </source>
</evidence>
<dbReference type="InterPro" id="IPR022441">
    <property type="entry name" value="Para_beta_helix_rpt-2"/>
</dbReference>
<dbReference type="InterPro" id="IPR012334">
    <property type="entry name" value="Pectin_lyas_fold"/>
</dbReference>
<reference evidence="2 3" key="1">
    <citation type="journal article" date="2014" name="Int. J. Syst. Evol. Microbiol.">
        <title>Nitrososphaera viennensis gen. nov., sp. nov., an aerobic and mesophilic, ammonia-oxidizing archaeon from soil and a member of the archaeal phylum Thaumarchaeota.</title>
        <authorList>
            <person name="Stieglmeier M."/>
            <person name="Klingl A."/>
            <person name="Alves R.J."/>
            <person name="Rittmann S.K."/>
            <person name="Melcher M."/>
            <person name="Leisch N."/>
            <person name="Schleper C."/>
        </authorList>
    </citation>
    <scope>NUCLEOTIDE SEQUENCE [LARGE SCALE GENOMIC DNA]</scope>
    <source>
        <strain evidence="2">EN76</strain>
    </source>
</reference>
<organism evidence="2 3">
    <name type="scientific">Nitrososphaera viennensis EN76</name>
    <dbReference type="NCBI Taxonomy" id="926571"/>
    <lineage>
        <taxon>Archaea</taxon>
        <taxon>Nitrososphaerota</taxon>
        <taxon>Nitrososphaeria</taxon>
        <taxon>Nitrososphaerales</taxon>
        <taxon>Nitrososphaeraceae</taxon>
        <taxon>Nitrososphaera</taxon>
    </lineage>
</organism>
<accession>A0A060HNX8</accession>
<dbReference type="SMART" id="SM00710">
    <property type="entry name" value="PbH1"/>
    <property type="match status" value="7"/>
</dbReference>
<dbReference type="RefSeq" id="WP_075054318.1">
    <property type="nucleotide sequence ID" value="NZ_CP007536.1"/>
</dbReference>
<dbReference type="InterPro" id="IPR011050">
    <property type="entry name" value="Pectin_lyase_fold/virulence"/>
</dbReference>
<dbReference type="OrthoDB" id="9689at2157"/>
<proteinExistence type="predicted"/>
<dbReference type="GeneID" id="74946306"/>
<dbReference type="KEGG" id="nvn:NVIE_010460"/>
<dbReference type="STRING" id="926571.NVIE_010460"/>
<dbReference type="Pfam" id="PF13229">
    <property type="entry name" value="Beta_helix"/>
    <property type="match status" value="1"/>
</dbReference>
<feature type="domain" description="Right handed beta helix" evidence="1">
    <location>
        <begin position="386"/>
        <end position="539"/>
    </location>
</feature>
<dbReference type="NCBIfam" id="TIGR03804">
    <property type="entry name" value="para_beta_helix"/>
    <property type="match status" value="1"/>
</dbReference>
<evidence type="ECO:0000313" key="2">
    <source>
        <dbReference type="EMBL" id="AIC15271.1"/>
    </source>
</evidence>
<dbReference type="AlphaFoldDB" id="A0A060HNX8"/>
<dbReference type="Gene3D" id="2.160.20.10">
    <property type="entry name" value="Single-stranded right-handed beta-helix, Pectin lyase-like"/>
    <property type="match status" value="1"/>
</dbReference>
<evidence type="ECO:0000259" key="1">
    <source>
        <dbReference type="Pfam" id="PF13229"/>
    </source>
</evidence>
<protein>
    <recommendedName>
        <fullName evidence="1">Right handed beta helix domain-containing protein</fullName>
    </recommendedName>
</protein>